<dbReference type="AlphaFoldDB" id="H3A4I6"/>
<dbReference type="PANTHER" id="PTHR47027">
    <property type="entry name" value="REVERSE TRANSCRIPTASE DOMAIN-CONTAINING PROTEIN"/>
    <property type="match status" value="1"/>
</dbReference>
<dbReference type="CDD" id="cd01650">
    <property type="entry name" value="RT_nLTR_like"/>
    <property type="match status" value="1"/>
</dbReference>
<reference evidence="2" key="2">
    <citation type="submission" date="2025-08" db="UniProtKB">
        <authorList>
            <consortium name="Ensembl"/>
        </authorList>
    </citation>
    <scope>IDENTIFICATION</scope>
</reference>
<dbReference type="CDD" id="cd09076">
    <property type="entry name" value="L1-EN"/>
    <property type="match status" value="1"/>
</dbReference>
<evidence type="ECO:0000313" key="3">
    <source>
        <dbReference type="Proteomes" id="UP000008672"/>
    </source>
</evidence>
<dbReference type="Proteomes" id="UP000008672">
    <property type="component" value="Unassembled WGS sequence"/>
</dbReference>
<dbReference type="SUPFAM" id="SSF56672">
    <property type="entry name" value="DNA/RNA polymerases"/>
    <property type="match status" value="1"/>
</dbReference>
<feature type="domain" description="Reverse transcriptase" evidence="1">
    <location>
        <begin position="483"/>
        <end position="701"/>
    </location>
</feature>
<dbReference type="GeneTree" id="ENSGT00940000163895"/>
<dbReference type="SUPFAM" id="SSF56219">
    <property type="entry name" value="DNase I-like"/>
    <property type="match status" value="1"/>
</dbReference>
<dbReference type="InterPro" id="IPR043502">
    <property type="entry name" value="DNA/RNA_pol_sf"/>
</dbReference>
<evidence type="ECO:0000313" key="2">
    <source>
        <dbReference type="Ensembl" id="ENSLACP00000004557.1"/>
    </source>
</evidence>
<sequence length="701" mass="80445">VIGTWDVRTLCATGKLEQATHELTRYQWDIVGIAEARLAGMGETTTDEGHQLFYSGEHQKHEYGVALLVNRNIKDAVLGWNPVSSRMITLRLAAQPFNLTIIQVYAPMSTHDDEEIEDFYHQLEDQMSKIPKKNITIVQGDWNALVGMDAYNDWKGIVGRFANNTTNDRGLRLLEFAQNNNLILANTLFPHKKSQRWTWHSPDGNTHNQVDYILIINTAGMRSFPGADNGSDHDLLLMTMKLKLKRVQKSKKQLIKYDVEKLEDLAVESAFKVRIGERFTPLLLLDNNAQDMVQNFTTIINNIAEEILGKKRTKRKPWIIDKILKLCDKRRELKPGKGNSDYKAINSEIRKEIRLAKEKWLANQCKEIETSLHSNNGKKAFQIVNRLIKKPMPIEDKNGNIITKVEEAAKRWTEYCKDLYNYQLMVNQENINFDYICDHKDDLPILRSEVEEAIKSLKIGKAVGIDNIPAELLKHGEVIIDVMSKICNKICENWIKSIIITLPKKGNLRQCQNYRTISLISHPSKVFLRILHNTMKSLAESLIAEEQAGFRAGRNTMEQIFNLRILVEKHLEHQKPVFHNFIDFKKAFDRVWQKALWVTMWKYNFGTKLINIIEALYENSKSAVLTNGILGEWFPTTVSVRQGCLLSPTLFNIFLEHIMTEALDGFEGSIKVGGRLITNLQFADDIDLLGGTEEELQEITS</sequence>
<dbReference type="EMBL" id="AFYH01196306">
    <property type="status" value="NOT_ANNOTATED_CDS"/>
    <property type="molecule type" value="Genomic_DNA"/>
</dbReference>
<reference evidence="3" key="1">
    <citation type="submission" date="2011-08" db="EMBL/GenBank/DDBJ databases">
        <title>The draft genome of Latimeria chalumnae.</title>
        <authorList>
            <person name="Di Palma F."/>
            <person name="Alfoldi J."/>
            <person name="Johnson J."/>
            <person name="Berlin A."/>
            <person name="Gnerre S."/>
            <person name="Jaffe D."/>
            <person name="MacCallum I."/>
            <person name="Young S."/>
            <person name="Walker B.J."/>
            <person name="Lander E."/>
            <person name="Lindblad-Toh K."/>
        </authorList>
    </citation>
    <scope>NUCLEOTIDE SEQUENCE [LARGE SCALE GENOMIC DNA]</scope>
    <source>
        <strain evidence="3">Wild caught</strain>
    </source>
</reference>
<dbReference type="PANTHER" id="PTHR47027:SF20">
    <property type="entry name" value="REVERSE TRANSCRIPTASE-LIKE PROTEIN WITH RNA-DIRECTED DNA POLYMERASE DOMAIN"/>
    <property type="match status" value="1"/>
</dbReference>
<dbReference type="InParanoid" id="H3A4I6"/>
<dbReference type="InterPro" id="IPR005135">
    <property type="entry name" value="Endo/exonuclease/phosphatase"/>
</dbReference>
<dbReference type="InterPro" id="IPR000477">
    <property type="entry name" value="RT_dom"/>
</dbReference>
<dbReference type="eggNOG" id="KOG1075">
    <property type="taxonomic scope" value="Eukaryota"/>
</dbReference>
<dbReference type="OMA" id="DIHWIME"/>
<dbReference type="GO" id="GO:0003824">
    <property type="term" value="F:catalytic activity"/>
    <property type="evidence" value="ECO:0007669"/>
    <property type="project" value="InterPro"/>
</dbReference>
<dbReference type="PROSITE" id="PS50878">
    <property type="entry name" value="RT_POL"/>
    <property type="match status" value="1"/>
</dbReference>
<dbReference type="Gene3D" id="3.60.10.10">
    <property type="entry name" value="Endonuclease/exonuclease/phosphatase"/>
    <property type="match status" value="1"/>
</dbReference>
<protein>
    <recommendedName>
        <fullName evidence="1">Reverse transcriptase domain-containing protein</fullName>
    </recommendedName>
</protein>
<dbReference type="Pfam" id="PF03372">
    <property type="entry name" value="Exo_endo_phos"/>
    <property type="match status" value="1"/>
</dbReference>
<keyword evidence="3" id="KW-1185">Reference proteome</keyword>
<dbReference type="InterPro" id="IPR036691">
    <property type="entry name" value="Endo/exonu/phosph_ase_sf"/>
</dbReference>
<reference evidence="2" key="3">
    <citation type="submission" date="2025-09" db="UniProtKB">
        <authorList>
            <consortium name="Ensembl"/>
        </authorList>
    </citation>
    <scope>IDENTIFICATION</scope>
</reference>
<dbReference type="STRING" id="7897.ENSLACP00000004557"/>
<dbReference type="Ensembl" id="ENSLACT00000004596.1">
    <property type="protein sequence ID" value="ENSLACP00000004557.1"/>
    <property type="gene ID" value="ENSLACG00000004055.1"/>
</dbReference>
<dbReference type="HOGENOM" id="CLU_000680_32_4_1"/>
<dbReference type="Pfam" id="PF00078">
    <property type="entry name" value="RVT_1"/>
    <property type="match status" value="1"/>
</dbReference>
<organism evidence="2 3">
    <name type="scientific">Latimeria chalumnae</name>
    <name type="common">Coelacanth</name>
    <dbReference type="NCBI Taxonomy" id="7897"/>
    <lineage>
        <taxon>Eukaryota</taxon>
        <taxon>Metazoa</taxon>
        <taxon>Chordata</taxon>
        <taxon>Craniata</taxon>
        <taxon>Vertebrata</taxon>
        <taxon>Euteleostomi</taxon>
        <taxon>Coelacanthiformes</taxon>
        <taxon>Coelacanthidae</taxon>
        <taxon>Latimeria</taxon>
    </lineage>
</organism>
<name>H3A4I6_LATCH</name>
<proteinExistence type="predicted"/>
<accession>H3A4I6</accession>
<evidence type="ECO:0000259" key="1">
    <source>
        <dbReference type="PROSITE" id="PS50878"/>
    </source>
</evidence>